<dbReference type="GO" id="GO:0006355">
    <property type="term" value="P:regulation of DNA-templated transcription"/>
    <property type="evidence" value="ECO:0007669"/>
    <property type="project" value="InterPro"/>
</dbReference>
<dbReference type="SMART" id="SM00448">
    <property type="entry name" value="REC"/>
    <property type="match status" value="1"/>
</dbReference>
<dbReference type="KEGG" id="dwd:DSCW_63140"/>
<dbReference type="InterPro" id="IPR016032">
    <property type="entry name" value="Sig_transdc_resp-reg_C-effctor"/>
</dbReference>
<name>A0A5K7ZQ21_9BACT</name>
<dbReference type="InterPro" id="IPR039420">
    <property type="entry name" value="WalR-like"/>
</dbReference>
<dbReference type="PANTHER" id="PTHR43214">
    <property type="entry name" value="TWO-COMPONENT RESPONSE REGULATOR"/>
    <property type="match status" value="1"/>
</dbReference>
<feature type="domain" description="HTH luxR-type" evidence="6">
    <location>
        <begin position="142"/>
        <end position="207"/>
    </location>
</feature>
<evidence type="ECO:0000256" key="4">
    <source>
        <dbReference type="ARBA" id="ARBA00023163"/>
    </source>
</evidence>
<dbReference type="GO" id="GO:0003677">
    <property type="term" value="F:DNA binding"/>
    <property type="evidence" value="ECO:0007669"/>
    <property type="project" value="UniProtKB-KW"/>
</dbReference>
<keyword evidence="4" id="KW-0804">Transcription</keyword>
<dbReference type="OrthoDB" id="9780312at2"/>
<dbReference type="PROSITE" id="PS50043">
    <property type="entry name" value="HTH_LUXR_2"/>
    <property type="match status" value="1"/>
</dbReference>
<dbReference type="PROSITE" id="PS50110">
    <property type="entry name" value="RESPONSE_REGULATORY"/>
    <property type="match status" value="1"/>
</dbReference>
<proteinExistence type="predicted"/>
<accession>A0A5K7ZQ21</accession>
<dbReference type="InterPro" id="IPR058245">
    <property type="entry name" value="NreC/VraR/RcsB-like_REC"/>
</dbReference>
<organism evidence="8 9">
    <name type="scientific">Desulfosarcina widdelii</name>
    <dbReference type="NCBI Taxonomy" id="947919"/>
    <lineage>
        <taxon>Bacteria</taxon>
        <taxon>Pseudomonadati</taxon>
        <taxon>Thermodesulfobacteriota</taxon>
        <taxon>Desulfobacteria</taxon>
        <taxon>Desulfobacterales</taxon>
        <taxon>Desulfosarcinaceae</taxon>
        <taxon>Desulfosarcina</taxon>
    </lineage>
</organism>
<evidence type="ECO:0000313" key="9">
    <source>
        <dbReference type="Proteomes" id="UP000427769"/>
    </source>
</evidence>
<dbReference type="InterPro" id="IPR011006">
    <property type="entry name" value="CheY-like_superfamily"/>
</dbReference>
<dbReference type="InterPro" id="IPR001789">
    <property type="entry name" value="Sig_transdc_resp-reg_receiver"/>
</dbReference>
<feature type="modified residue" description="4-aspartylphosphate" evidence="5">
    <location>
        <position position="54"/>
    </location>
</feature>
<keyword evidence="9" id="KW-1185">Reference proteome</keyword>
<gene>
    <name evidence="8" type="ORF">DSCW_63140</name>
</gene>
<dbReference type="CDD" id="cd06170">
    <property type="entry name" value="LuxR_C_like"/>
    <property type="match status" value="1"/>
</dbReference>
<keyword evidence="1 5" id="KW-0597">Phosphoprotein</keyword>
<dbReference type="EMBL" id="AP021875">
    <property type="protein sequence ID" value="BBO78897.1"/>
    <property type="molecule type" value="Genomic_DNA"/>
</dbReference>
<sequence length="210" mass="23086">MINVVIADDHPIVRAGLKQIITEEADIAVVGEASNGVELLNLVRHHDYNVVLLDLSMPGMDGLDVLKQLKIEKPHLPVVILTIHPESQYALRIIKAGASGYLTKASADEELIRAIRKVHRGGKYISPSLAEKIAFALDEDASRLPHETLSDREYQVLCLIGSGKTVSQVAESLALSVKTVSTYRARILEKMHLENNAELIHYAVQNGLVE</sequence>
<evidence type="ECO:0000313" key="8">
    <source>
        <dbReference type="EMBL" id="BBO78897.1"/>
    </source>
</evidence>
<dbReference type="PANTHER" id="PTHR43214:SF41">
    <property type="entry name" value="NITRATE_NITRITE RESPONSE REGULATOR PROTEIN NARP"/>
    <property type="match status" value="1"/>
</dbReference>
<keyword evidence="3 8" id="KW-0238">DNA-binding</keyword>
<evidence type="ECO:0000256" key="3">
    <source>
        <dbReference type="ARBA" id="ARBA00023125"/>
    </source>
</evidence>
<feature type="domain" description="Response regulatory" evidence="7">
    <location>
        <begin position="3"/>
        <end position="119"/>
    </location>
</feature>
<dbReference type="SUPFAM" id="SSF52172">
    <property type="entry name" value="CheY-like"/>
    <property type="match status" value="1"/>
</dbReference>
<dbReference type="AlphaFoldDB" id="A0A5K7ZQ21"/>
<keyword evidence="2" id="KW-0805">Transcription regulation</keyword>
<dbReference type="GO" id="GO:0000160">
    <property type="term" value="P:phosphorelay signal transduction system"/>
    <property type="evidence" value="ECO:0007669"/>
    <property type="project" value="InterPro"/>
</dbReference>
<dbReference type="SMART" id="SM00421">
    <property type="entry name" value="HTH_LUXR"/>
    <property type="match status" value="1"/>
</dbReference>
<protein>
    <submittedName>
        <fullName evidence="8">DNA-binding response regulator</fullName>
    </submittedName>
</protein>
<dbReference type="PRINTS" id="PR00038">
    <property type="entry name" value="HTHLUXR"/>
</dbReference>
<evidence type="ECO:0000256" key="2">
    <source>
        <dbReference type="ARBA" id="ARBA00023015"/>
    </source>
</evidence>
<dbReference type="Pfam" id="PF00196">
    <property type="entry name" value="GerE"/>
    <property type="match status" value="1"/>
</dbReference>
<dbReference type="RefSeq" id="WP_155307482.1">
    <property type="nucleotide sequence ID" value="NZ_AP021875.1"/>
</dbReference>
<evidence type="ECO:0000259" key="7">
    <source>
        <dbReference type="PROSITE" id="PS50110"/>
    </source>
</evidence>
<dbReference type="Gene3D" id="3.40.50.2300">
    <property type="match status" value="1"/>
</dbReference>
<dbReference type="CDD" id="cd17535">
    <property type="entry name" value="REC_NarL-like"/>
    <property type="match status" value="1"/>
</dbReference>
<dbReference type="PROSITE" id="PS00622">
    <property type="entry name" value="HTH_LUXR_1"/>
    <property type="match status" value="1"/>
</dbReference>
<dbReference type="InterPro" id="IPR000792">
    <property type="entry name" value="Tscrpt_reg_LuxR_C"/>
</dbReference>
<dbReference type="Pfam" id="PF00072">
    <property type="entry name" value="Response_reg"/>
    <property type="match status" value="1"/>
</dbReference>
<evidence type="ECO:0000256" key="5">
    <source>
        <dbReference type="PROSITE-ProRule" id="PRU00169"/>
    </source>
</evidence>
<evidence type="ECO:0000259" key="6">
    <source>
        <dbReference type="PROSITE" id="PS50043"/>
    </source>
</evidence>
<reference evidence="8 9" key="1">
    <citation type="submission" date="2019-11" db="EMBL/GenBank/DDBJ databases">
        <title>Comparative genomics of hydrocarbon-degrading Desulfosarcina strains.</title>
        <authorList>
            <person name="Watanabe M."/>
            <person name="Kojima H."/>
            <person name="Fukui M."/>
        </authorList>
    </citation>
    <scope>NUCLEOTIDE SEQUENCE [LARGE SCALE GENOMIC DNA]</scope>
    <source>
        <strain evidence="8 9">PP31</strain>
    </source>
</reference>
<dbReference type="SUPFAM" id="SSF46894">
    <property type="entry name" value="C-terminal effector domain of the bipartite response regulators"/>
    <property type="match status" value="1"/>
</dbReference>
<evidence type="ECO:0000256" key="1">
    <source>
        <dbReference type="ARBA" id="ARBA00022553"/>
    </source>
</evidence>
<dbReference type="Proteomes" id="UP000427769">
    <property type="component" value="Chromosome"/>
</dbReference>